<dbReference type="PANTHER" id="PTHR46461">
    <property type="entry name" value="KELCH DOMAIN-CONTAINING PROTEIN 3"/>
    <property type="match status" value="1"/>
</dbReference>
<dbReference type="InterPro" id="IPR015915">
    <property type="entry name" value="Kelch-typ_b-propeller"/>
</dbReference>
<evidence type="ECO:0000313" key="9">
    <source>
        <dbReference type="Proteomes" id="UP000827284"/>
    </source>
</evidence>
<accession>A0A9P3HBF7</accession>
<dbReference type="SMART" id="SM00042">
    <property type="entry name" value="CUB"/>
    <property type="match status" value="1"/>
</dbReference>
<feature type="region of interest" description="Disordered" evidence="5">
    <location>
        <begin position="1535"/>
        <end position="1573"/>
    </location>
</feature>
<dbReference type="GO" id="GO:0003682">
    <property type="term" value="F:chromatin binding"/>
    <property type="evidence" value="ECO:0007669"/>
    <property type="project" value="InterPro"/>
</dbReference>
<dbReference type="Pfam" id="PF24981">
    <property type="entry name" value="Beta-prop_ATRN-LZTR1"/>
    <property type="match status" value="1"/>
</dbReference>
<dbReference type="SUPFAM" id="SSF49854">
    <property type="entry name" value="Spermadhesin, CUB domain"/>
    <property type="match status" value="1"/>
</dbReference>
<feature type="region of interest" description="Disordered" evidence="5">
    <location>
        <begin position="554"/>
        <end position="588"/>
    </location>
</feature>
<dbReference type="Proteomes" id="UP000827284">
    <property type="component" value="Unassembled WGS sequence"/>
</dbReference>
<dbReference type="OrthoDB" id="10251809at2759"/>
<feature type="transmembrane region" description="Helical" evidence="6">
    <location>
        <begin position="12"/>
        <end position="31"/>
    </location>
</feature>
<dbReference type="Gene3D" id="2.120.10.80">
    <property type="entry name" value="Kelch-type beta propeller"/>
    <property type="match status" value="2"/>
</dbReference>
<gene>
    <name evidence="8" type="ORF">EMPS_05915</name>
</gene>
<dbReference type="SUPFAM" id="SSF117281">
    <property type="entry name" value="Kelch motif"/>
    <property type="match status" value="2"/>
</dbReference>
<keyword evidence="3" id="KW-1015">Disulfide bond</keyword>
<keyword evidence="2" id="KW-0677">Repeat</keyword>
<feature type="compositionally biased region" description="Basic and acidic residues" evidence="5">
    <location>
        <begin position="1493"/>
        <end position="1502"/>
    </location>
</feature>
<reference evidence="8" key="2">
    <citation type="journal article" date="2022" name="Microbiol. Resour. Announc.">
        <title>Whole-Genome Sequence of Entomortierella parvispora E1425, a Mucoromycotan Fungus Associated with Burkholderiaceae-Related Endosymbiotic Bacteria.</title>
        <authorList>
            <person name="Herlambang A."/>
            <person name="Guo Y."/>
            <person name="Takashima Y."/>
            <person name="Narisawa K."/>
            <person name="Ohta H."/>
            <person name="Nishizawa T."/>
        </authorList>
    </citation>
    <scope>NUCLEOTIDE SEQUENCE</scope>
    <source>
        <strain evidence="8">E1425</strain>
    </source>
</reference>
<reference evidence="8" key="1">
    <citation type="submission" date="2021-11" db="EMBL/GenBank/DDBJ databases">
        <authorList>
            <person name="Herlambang A."/>
            <person name="Guo Y."/>
            <person name="Takashima Y."/>
            <person name="Nishizawa T."/>
        </authorList>
    </citation>
    <scope>NUCLEOTIDE SEQUENCE</scope>
    <source>
        <strain evidence="8">E1425</strain>
    </source>
</reference>
<dbReference type="InterPro" id="IPR056737">
    <property type="entry name" value="Beta-prop_ATRN-MKLN-like"/>
</dbReference>
<evidence type="ECO:0000256" key="3">
    <source>
        <dbReference type="ARBA" id="ARBA00023157"/>
    </source>
</evidence>
<keyword evidence="4" id="KW-0175">Coiled coil</keyword>
<dbReference type="InterPro" id="IPR035914">
    <property type="entry name" value="Sperma_CUB_dom_sf"/>
</dbReference>
<feature type="region of interest" description="Disordered" evidence="5">
    <location>
        <begin position="1465"/>
        <end position="1512"/>
    </location>
</feature>
<dbReference type="InterPro" id="IPR006652">
    <property type="entry name" value="Kelch_1"/>
</dbReference>
<feature type="compositionally biased region" description="Basic and acidic residues" evidence="5">
    <location>
        <begin position="88"/>
        <end position="100"/>
    </location>
</feature>
<dbReference type="Gene3D" id="2.60.120.290">
    <property type="entry name" value="Spermadhesin, CUB domain"/>
    <property type="match status" value="1"/>
</dbReference>
<evidence type="ECO:0000256" key="2">
    <source>
        <dbReference type="ARBA" id="ARBA00022737"/>
    </source>
</evidence>
<feature type="compositionally biased region" description="Low complexity" evidence="5">
    <location>
        <begin position="1295"/>
        <end position="1306"/>
    </location>
</feature>
<name>A0A9P3HBF7_9FUNG</name>
<feature type="compositionally biased region" description="Basic and acidic residues" evidence="5">
    <location>
        <begin position="1266"/>
        <end position="1275"/>
    </location>
</feature>
<keyword evidence="1" id="KW-0880">Kelch repeat</keyword>
<organism evidence="8 9">
    <name type="scientific">Entomortierella parvispora</name>
    <dbReference type="NCBI Taxonomy" id="205924"/>
    <lineage>
        <taxon>Eukaryota</taxon>
        <taxon>Fungi</taxon>
        <taxon>Fungi incertae sedis</taxon>
        <taxon>Mucoromycota</taxon>
        <taxon>Mortierellomycotina</taxon>
        <taxon>Mortierellomycetes</taxon>
        <taxon>Mortierellales</taxon>
        <taxon>Mortierellaceae</taxon>
        <taxon>Entomortierella</taxon>
    </lineage>
</organism>
<dbReference type="InterPro" id="IPR000859">
    <property type="entry name" value="CUB_dom"/>
</dbReference>
<feature type="compositionally biased region" description="Polar residues" evidence="5">
    <location>
        <begin position="1198"/>
        <end position="1214"/>
    </location>
</feature>
<evidence type="ECO:0000256" key="1">
    <source>
        <dbReference type="ARBA" id="ARBA00022441"/>
    </source>
</evidence>
<feature type="region of interest" description="Disordered" evidence="5">
    <location>
        <begin position="134"/>
        <end position="165"/>
    </location>
</feature>
<keyword evidence="6" id="KW-0812">Transmembrane</keyword>
<feature type="transmembrane region" description="Helical" evidence="6">
    <location>
        <begin position="993"/>
        <end position="1011"/>
    </location>
</feature>
<dbReference type="PROSITE" id="PS01180">
    <property type="entry name" value="CUB"/>
    <property type="match status" value="1"/>
</dbReference>
<sequence>MTQQSRQQRTTRWLPVFILVLLCTILLQLLARSRSFSSPSTDATTTKNSPSWRSNTRDTFPLAILGNANSQRQDSIHAPTRRKQPWHHRADDTGTDTDRIDDLDDNDDHSGEGKSLMLAEGIMPELTSWGEVANEEEDDPTGETASPTTQTSISAEQRSRGLGQQPQQLRVNIAQTICNSITPQTLGPGWNGSFASNSPDGVYPTASPLSGDTKAVATSPYIVALTFSTPIQLVCGIDYLTLYDGPDATWPVIATLCGNIWMDTIPTLYSSGPVMTAVFSSQANTPGSFGFTAVWYSTLPCSVCVPSGRGTCSANTCVCNSKTSGVVCDQDTAGFKDFLPRSLHAMAYDPAKDMVYITGGTNAQNVYLSVLDVLTYNFDSNRWNQITATTSGQKVPYARYGHFAFIYDGELYIYGGVSVIGGMADIWKFNGKQWLPQTPYNQELLPVGRAGAACALVTVNNSTQLVSFGGLDSSNNTARDLFMYDLNTSMWKQSAHKNSVGLAGASAVYHKATESIYFFGGMVNQTTRNTVVFQYSIQQDLWYELAPRIDPLTATPVTPLNGQEPSNPFNTTNGDGYDSGEDSSELQSNTTTYLPPVMYDPLSGVWAPASLAGDDTVVIYGGMRPFGPGVNVRDQSCYIRTISFYDLSCQKWTSYEAADLGGVLYSRVNHTMVIRPPGSQGGSKTSYTAYVFGGFDGMYHSDMLNITLTVPTPPPTPAEINTCRALRWCGYYDDCQYCNANYCSYVGGLCLFDTDKAKAPLSPSSPPFLLGTSADIPKNGTLQDLIRQRPDLKSQIITPDQCPIRLLLQLGTTYSNSIQSGQEMTFNIYIDSPNLDIQYEIRTNPVQTLNFKTLNVWEGFMNMYWRADHGLTDNSWNGYSWTSSPIPPDATDNNGTDEAVITPAGVLNVSELENRWQRYAGLDNSPTSSALTAATTSYIYFPADDPRRFSGYYVFSLTNNHSSAMSFTLTVSLLDRPAPVGPNTGSKFNLATLGYFMVGFMLCVMLLIVLGRKIRQFLERRDLEMRAAAEARMLEEEEAEAEEEERRRLAMALRGENGGDMKDWKPMYKVVVGVQAKRQQDRFEDEKGWSSSRNLSTTSLLSPRSAGRGASGRTSRKASMSLSASASAVGDSPPDDLPRSQSDSCVPKEDSDARPKSDFIRDLGSTPQHSTGGDSSLRSMTASGVSMDAVHEEEDLRQSGNKESSHGSTTSSKKISIRLDRRPSHTSQGLHHPSHGLQDDLRVGSAAGVQRGWSLKSLSRSTSLRRIRDQSKVNPEEIEGLTSQDQVRMSPELDQQQLQQQQQHQQGNDSEQEVIELDVLSRQRSRHGHDAMYAHPSDASQWELSQLLRQQQRRRNPIRVQPISIEPLPFHGGLVARTRRNFKRYQRHLARSAAAAQGQAQYEYEEERRKYSLRRANLSRSSAGSLRNAHGAASRMASLTRKATNSTAGAYDDCQEAVVDIPFSEEEGGPVDHGATTAAASGSGQFASGTPSQRKEGRELPKRKPIRMRGRQEFEPGPLLALNVLIVFPGDAGTRPVQRLGDEDAEGDSDGDGHDVTPPRKKTGPWASSAATGLDSVNEDQRLPPMAIGTVFVPDPVRWWAYKAQQQRDRMHIDIQMKKKSSFHNY</sequence>
<feature type="coiled-coil region" evidence="4">
    <location>
        <begin position="1020"/>
        <end position="1054"/>
    </location>
</feature>
<dbReference type="GO" id="GO:0005737">
    <property type="term" value="C:cytoplasm"/>
    <property type="evidence" value="ECO:0007669"/>
    <property type="project" value="TreeGrafter"/>
</dbReference>
<feature type="region of interest" description="Disordered" evidence="5">
    <location>
        <begin position="37"/>
        <end position="114"/>
    </location>
</feature>
<feature type="domain" description="CUB" evidence="7">
    <location>
        <begin position="178"/>
        <end position="298"/>
    </location>
</feature>
<feature type="compositionally biased region" description="Low complexity" evidence="5">
    <location>
        <begin position="1090"/>
        <end position="1105"/>
    </location>
</feature>
<evidence type="ECO:0000259" key="7">
    <source>
        <dbReference type="PROSITE" id="PS01180"/>
    </source>
</evidence>
<feature type="compositionally biased region" description="Basic and acidic residues" evidence="5">
    <location>
        <begin position="1146"/>
        <end position="1161"/>
    </location>
</feature>
<feature type="compositionally biased region" description="Polar residues" evidence="5">
    <location>
        <begin position="143"/>
        <end position="165"/>
    </location>
</feature>
<keyword evidence="9" id="KW-1185">Reference proteome</keyword>
<dbReference type="PANTHER" id="PTHR46461:SF2">
    <property type="entry name" value="ATTRACTIN"/>
    <property type="match status" value="1"/>
</dbReference>
<keyword evidence="6" id="KW-1133">Transmembrane helix</keyword>
<dbReference type="CDD" id="cd00041">
    <property type="entry name" value="CUB"/>
    <property type="match status" value="1"/>
</dbReference>
<evidence type="ECO:0000313" key="8">
    <source>
        <dbReference type="EMBL" id="GJJ73557.1"/>
    </source>
</evidence>
<protein>
    <recommendedName>
        <fullName evidence="7">CUB domain-containing protein</fullName>
    </recommendedName>
</protein>
<dbReference type="EMBL" id="BQFW01000008">
    <property type="protein sequence ID" value="GJJ73557.1"/>
    <property type="molecule type" value="Genomic_DNA"/>
</dbReference>
<feature type="compositionally biased region" description="Polar residues" evidence="5">
    <location>
        <begin position="555"/>
        <end position="574"/>
    </location>
</feature>
<comment type="caution">
    <text evidence="8">The sequence shown here is derived from an EMBL/GenBank/DDBJ whole genome shotgun (WGS) entry which is preliminary data.</text>
</comment>
<feature type="compositionally biased region" description="Polar residues" evidence="5">
    <location>
        <begin position="1165"/>
        <end position="1184"/>
    </location>
</feature>
<proteinExistence type="predicted"/>
<dbReference type="SMART" id="SM00612">
    <property type="entry name" value="Kelch"/>
    <property type="match status" value="3"/>
</dbReference>
<evidence type="ECO:0000256" key="6">
    <source>
        <dbReference type="SAM" id="Phobius"/>
    </source>
</evidence>
<feature type="region of interest" description="Disordered" evidence="5">
    <location>
        <begin position="1259"/>
        <end position="1311"/>
    </location>
</feature>
<dbReference type="InterPro" id="IPR052637">
    <property type="entry name" value="KLHDC3-like"/>
</dbReference>
<feature type="compositionally biased region" description="Low complexity" evidence="5">
    <location>
        <begin position="1117"/>
        <end position="1128"/>
    </location>
</feature>
<feature type="compositionally biased region" description="Low complexity" evidence="5">
    <location>
        <begin position="1474"/>
        <end position="1490"/>
    </location>
</feature>
<feature type="region of interest" description="Disordered" evidence="5">
    <location>
        <begin position="1081"/>
        <end position="1240"/>
    </location>
</feature>
<evidence type="ECO:0000256" key="4">
    <source>
        <dbReference type="SAM" id="Coils"/>
    </source>
</evidence>
<feature type="compositionally biased region" description="Polar residues" evidence="5">
    <location>
        <begin position="37"/>
        <end position="58"/>
    </location>
</feature>
<evidence type="ECO:0000256" key="5">
    <source>
        <dbReference type="SAM" id="MobiDB-lite"/>
    </source>
</evidence>
<keyword evidence="6" id="KW-0472">Membrane</keyword>